<dbReference type="Proteomes" id="UP000663866">
    <property type="component" value="Unassembled WGS sequence"/>
</dbReference>
<organism evidence="2 3">
    <name type="scientific">Rotaria magnacalcarata</name>
    <dbReference type="NCBI Taxonomy" id="392030"/>
    <lineage>
        <taxon>Eukaryota</taxon>
        <taxon>Metazoa</taxon>
        <taxon>Spiralia</taxon>
        <taxon>Gnathifera</taxon>
        <taxon>Rotifera</taxon>
        <taxon>Eurotatoria</taxon>
        <taxon>Bdelloidea</taxon>
        <taxon>Philodinida</taxon>
        <taxon>Philodinidae</taxon>
        <taxon>Rotaria</taxon>
    </lineage>
</organism>
<dbReference type="Proteomes" id="UP000663842">
    <property type="component" value="Unassembled WGS sequence"/>
</dbReference>
<sequence>MPKRQITTLYGRKRYKTVVYIAIYGRLRPFTIVSGRRNVRPGRVHGLTFSDHVHHHFFLLLLQSYSKRMVYVFVLEQVDHNDFQMKYIIVTPKHDCWENTKAHLINFFLYLRSNSSPYVAGMLIATKSKHMNKSSSPIFSQGHHHGFQI</sequence>
<evidence type="ECO:0000313" key="3">
    <source>
        <dbReference type="Proteomes" id="UP000663842"/>
    </source>
</evidence>
<reference evidence="2" key="1">
    <citation type="submission" date="2021-02" db="EMBL/GenBank/DDBJ databases">
        <authorList>
            <person name="Nowell W R."/>
        </authorList>
    </citation>
    <scope>NUCLEOTIDE SEQUENCE</scope>
</reference>
<gene>
    <name evidence="1" type="ORF">OVN521_LOCUS1253</name>
    <name evidence="2" type="ORF">UXM345_LOCUS22824</name>
</gene>
<evidence type="ECO:0000313" key="4">
    <source>
        <dbReference type="Proteomes" id="UP000663866"/>
    </source>
</evidence>
<dbReference type="EMBL" id="CAJOBG010000082">
    <property type="protein sequence ID" value="CAF3753208.1"/>
    <property type="molecule type" value="Genomic_DNA"/>
</dbReference>
<dbReference type="EMBL" id="CAJOBF010003828">
    <property type="protein sequence ID" value="CAF4110963.1"/>
    <property type="molecule type" value="Genomic_DNA"/>
</dbReference>
<accession>A0A819VP94</accession>
<proteinExistence type="predicted"/>
<name>A0A819VP94_9BILA</name>
<dbReference type="AlphaFoldDB" id="A0A819VP94"/>
<evidence type="ECO:0000313" key="2">
    <source>
        <dbReference type="EMBL" id="CAF4110963.1"/>
    </source>
</evidence>
<keyword evidence="4" id="KW-1185">Reference proteome</keyword>
<protein>
    <submittedName>
        <fullName evidence="2">Uncharacterized protein</fullName>
    </submittedName>
</protein>
<comment type="caution">
    <text evidence="2">The sequence shown here is derived from an EMBL/GenBank/DDBJ whole genome shotgun (WGS) entry which is preliminary data.</text>
</comment>
<evidence type="ECO:0000313" key="1">
    <source>
        <dbReference type="EMBL" id="CAF3753208.1"/>
    </source>
</evidence>